<feature type="binding site" evidence="6">
    <location>
        <position position="265"/>
    </location>
    <ligand>
        <name>chlorophyll b</name>
        <dbReference type="ChEBI" id="CHEBI:61721"/>
        <label>5</label>
    </ligand>
</feature>
<feature type="compositionally biased region" description="Low complexity" evidence="8">
    <location>
        <begin position="8"/>
        <end position="18"/>
    </location>
</feature>
<evidence type="ECO:0000256" key="1">
    <source>
        <dbReference type="ARBA" id="ARBA00022494"/>
    </source>
</evidence>
<dbReference type="STRING" id="33097.A0A150H0H6"/>
<dbReference type="GO" id="GO:0009765">
    <property type="term" value="P:photosynthesis, light harvesting"/>
    <property type="evidence" value="ECO:0007669"/>
    <property type="project" value="InterPro"/>
</dbReference>
<organism evidence="9 10">
    <name type="scientific">Gonium pectorale</name>
    <name type="common">Green alga</name>
    <dbReference type="NCBI Taxonomy" id="33097"/>
    <lineage>
        <taxon>Eukaryota</taxon>
        <taxon>Viridiplantae</taxon>
        <taxon>Chlorophyta</taxon>
        <taxon>core chlorophytes</taxon>
        <taxon>Chlorophyceae</taxon>
        <taxon>CS clade</taxon>
        <taxon>Chlamydomonadales</taxon>
        <taxon>Volvocaceae</taxon>
        <taxon>Gonium</taxon>
    </lineage>
</organism>
<feature type="region of interest" description="Disordered" evidence="8">
    <location>
        <begin position="1"/>
        <end position="33"/>
    </location>
</feature>
<keyword evidence="2 7" id="KW-0150">Chloroplast</keyword>
<keyword evidence="7" id="KW-0793">Thylakoid</keyword>
<evidence type="ECO:0000256" key="6">
    <source>
        <dbReference type="PIRSR" id="PIRSR601344-1"/>
    </source>
</evidence>
<dbReference type="FunFam" id="1.10.3460.10:FF:000009">
    <property type="entry name" value="Chlorophyll a-b binding protein, chloroplastic"/>
    <property type="match status" value="1"/>
</dbReference>
<dbReference type="Proteomes" id="UP000075714">
    <property type="component" value="Unassembled WGS sequence"/>
</dbReference>
<feature type="binding site" evidence="6">
    <location>
        <position position="232"/>
    </location>
    <ligand>
        <name>chlorophyll a</name>
        <dbReference type="ChEBI" id="CHEBI:58416"/>
        <label>1</label>
    </ligand>
</feature>
<gene>
    <name evidence="9" type="ORF">GPECTOR_2g1124</name>
</gene>
<feature type="binding site" evidence="6">
    <location>
        <position position="233"/>
    </location>
    <ligand>
        <name>chlorophyll a</name>
        <dbReference type="ChEBI" id="CHEBI:58416"/>
        <label>1</label>
    </ligand>
</feature>
<keyword evidence="10" id="KW-1185">Reference proteome</keyword>
<dbReference type="InterPro" id="IPR001344">
    <property type="entry name" value="Chloro_AB-bd_pln"/>
</dbReference>
<feature type="binding site" description="axial binding residue" evidence="6">
    <location>
        <position position="157"/>
    </location>
    <ligand>
        <name>chlorophyll b</name>
        <dbReference type="ChEBI" id="CHEBI:61721"/>
        <label>1</label>
    </ligand>
    <ligandPart>
        <name>Mg</name>
        <dbReference type="ChEBI" id="CHEBI:25107"/>
    </ligandPart>
</feature>
<evidence type="ECO:0000256" key="7">
    <source>
        <dbReference type="RuleBase" id="RU363080"/>
    </source>
</evidence>
<dbReference type="GO" id="GO:0009523">
    <property type="term" value="C:photosystem II"/>
    <property type="evidence" value="ECO:0007669"/>
    <property type="project" value="UniProtKB-KW"/>
</dbReference>
<reference evidence="10" key="1">
    <citation type="journal article" date="2016" name="Nat. Commun.">
        <title>The Gonium pectorale genome demonstrates co-option of cell cycle regulation during the evolution of multicellularity.</title>
        <authorList>
            <person name="Hanschen E.R."/>
            <person name="Marriage T.N."/>
            <person name="Ferris P.J."/>
            <person name="Hamaji T."/>
            <person name="Toyoda A."/>
            <person name="Fujiyama A."/>
            <person name="Neme R."/>
            <person name="Noguchi H."/>
            <person name="Minakuchi Y."/>
            <person name="Suzuki M."/>
            <person name="Kawai-Toyooka H."/>
            <person name="Smith D.R."/>
            <person name="Sparks H."/>
            <person name="Anderson J."/>
            <person name="Bakaric R."/>
            <person name="Luria V."/>
            <person name="Karger A."/>
            <person name="Kirschner M.W."/>
            <person name="Durand P.M."/>
            <person name="Michod R.E."/>
            <person name="Nozaki H."/>
            <person name="Olson B.J."/>
        </authorList>
    </citation>
    <scope>NUCLEOTIDE SEQUENCE [LARGE SCALE GENOMIC DNA]</scope>
    <source>
        <strain evidence="10">NIES-2863</strain>
    </source>
</reference>
<dbReference type="Pfam" id="PF00504">
    <property type="entry name" value="Chloroa_b-bind"/>
    <property type="match status" value="1"/>
</dbReference>
<comment type="subcellular location">
    <subcellularLocation>
        <location evidence="7">Plastid</location>
        <location evidence="7">Chloroplast thylakoid membrane</location>
    </subcellularLocation>
</comment>
<evidence type="ECO:0000256" key="5">
    <source>
        <dbReference type="ARBA" id="ARBA00022991"/>
    </source>
</evidence>
<keyword evidence="1 6" id="KW-0148">Chlorophyll</keyword>
<dbReference type="GO" id="GO:0009522">
    <property type="term" value="C:photosystem I"/>
    <property type="evidence" value="ECO:0007669"/>
    <property type="project" value="UniProtKB-KW"/>
</dbReference>
<feature type="binding site" description="axial binding residue" evidence="6">
    <location>
        <position position="102"/>
    </location>
    <ligand>
        <name>chlorophyll a</name>
        <dbReference type="ChEBI" id="CHEBI:58416"/>
        <label>1</label>
    </ligand>
    <ligandPart>
        <name>Mg</name>
        <dbReference type="ChEBI" id="CHEBI:25107"/>
    </ligandPart>
</feature>
<evidence type="ECO:0000313" key="10">
    <source>
        <dbReference type="Proteomes" id="UP000075714"/>
    </source>
</evidence>
<name>A0A150H0H6_GONPE</name>
<dbReference type="PANTHER" id="PTHR21649">
    <property type="entry name" value="CHLOROPHYLL A/B BINDING PROTEIN"/>
    <property type="match status" value="1"/>
</dbReference>
<dbReference type="GO" id="GO:0009535">
    <property type="term" value="C:chloroplast thylakoid membrane"/>
    <property type="evidence" value="ECO:0007669"/>
    <property type="project" value="UniProtKB-SubCell"/>
</dbReference>
<proteinExistence type="inferred from homology"/>
<evidence type="ECO:0000313" key="9">
    <source>
        <dbReference type="EMBL" id="KXZ55575.1"/>
    </source>
</evidence>
<feature type="binding site" evidence="6">
    <location>
        <position position="107"/>
    </location>
    <ligand>
        <name>chlorophyll b</name>
        <dbReference type="ChEBI" id="CHEBI:61721"/>
        <label>2</label>
    </ligand>
</feature>
<dbReference type="GO" id="GO:0016168">
    <property type="term" value="F:chlorophyll binding"/>
    <property type="evidence" value="ECO:0007669"/>
    <property type="project" value="UniProtKB-KW"/>
</dbReference>
<keyword evidence="4 7" id="KW-0934">Plastid</keyword>
<protein>
    <recommendedName>
        <fullName evidence="7">Chlorophyll a-b binding protein, chloroplastic</fullName>
    </recommendedName>
</protein>
<sequence>MQIQALFKKSAPAPAPKKGTSSTKVVKPSGGKATKGWLGGQGGAVNLDKWYGPDRALFLPSGLYDRSEVPAYLNGELAGDYGYDPLGLGKDTETVAKYREYELLHARWAMLAAAGILIPEGLQSNGADLKGGVWFETGAEMLNGGTLNYFAVPWGIVSNPLPLFAVIAVEVGLMGAVEFYRRNGSGPAGYSPGIGKFDSSVFEGLDSIYPGGPFDPLGLADDPEVFAELKVKEIKNGRLAMVSVLAFAIQSYVTGEGPYTNWIKHVQDPFGYNLLTVLGNEDRVPTL</sequence>
<accession>A0A150H0H6</accession>
<keyword evidence="7" id="KW-0604">Photosystem II</keyword>
<comment type="similarity">
    <text evidence="7">Belongs to the light-harvesting chlorophyll a/b-binding (LHC) protein family.</text>
</comment>
<keyword evidence="5 7" id="KW-0157">Chromophore</keyword>
<evidence type="ECO:0000256" key="2">
    <source>
        <dbReference type="ARBA" id="ARBA00022528"/>
    </source>
</evidence>
<dbReference type="OrthoDB" id="423598at2759"/>
<feature type="binding site" evidence="6">
    <location>
        <position position="236"/>
    </location>
    <ligand>
        <name>chlorophyll a</name>
        <dbReference type="ChEBI" id="CHEBI:58416"/>
        <label>1</label>
    </ligand>
</feature>
<evidence type="ECO:0000256" key="4">
    <source>
        <dbReference type="ARBA" id="ARBA00022640"/>
    </source>
</evidence>
<evidence type="ECO:0000256" key="3">
    <source>
        <dbReference type="ARBA" id="ARBA00022531"/>
    </source>
</evidence>
<comment type="function">
    <text evidence="7">The light-harvesting complex (LHC) functions as a light receptor, it captures and delivers excitation energy to photosystems with which it is closely associated.</text>
</comment>
<keyword evidence="7" id="KW-0603">Photosystem I</keyword>
<dbReference type="InterPro" id="IPR022796">
    <property type="entry name" value="Chloroa_b-bind"/>
</dbReference>
<dbReference type="Gene3D" id="1.10.3460.10">
    <property type="entry name" value="Chlorophyll a/b binding protein domain"/>
    <property type="match status" value="1"/>
</dbReference>
<feature type="binding site" description="axial binding residue" evidence="6">
    <location>
        <position position="178"/>
    </location>
    <ligand>
        <name>chlorophyll b</name>
        <dbReference type="ChEBI" id="CHEBI:61721"/>
        <label>1</label>
    </ligand>
    <ligandPart>
        <name>Mg</name>
        <dbReference type="ChEBI" id="CHEBI:25107"/>
    </ligandPart>
</feature>
<feature type="binding site" description="axial binding residue" evidence="6">
    <location>
        <position position="105"/>
    </location>
    <ligand>
        <name>chlorophyll a</name>
        <dbReference type="ChEBI" id="CHEBI:58416"/>
        <label>2</label>
    </ligand>
    <ligandPart>
        <name>Mg</name>
        <dbReference type="ChEBI" id="CHEBI:25107"/>
    </ligandPart>
</feature>
<feature type="binding site" evidence="6">
    <location>
        <position position="250"/>
    </location>
    <ligand>
        <name>chlorophyll a</name>
        <dbReference type="ChEBI" id="CHEBI:58416"/>
        <label>1</label>
    </ligand>
</feature>
<comment type="caution">
    <text evidence="9">The sequence shown here is derived from an EMBL/GenBank/DDBJ whole genome shotgun (WGS) entry which is preliminary data.</text>
</comment>
<evidence type="ECO:0000256" key="8">
    <source>
        <dbReference type="SAM" id="MobiDB-lite"/>
    </source>
</evidence>
<dbReference type="SUPFAM" id="SSF103511">
    <property type="entry name" value="Chlorophyll a-b binding protein"/>
    <property type="match status" value="1"/>
</dbReference>
<keyword evidence="3 7" id="KW-0602">Photosynthesis</keyword>
<dbReference type="AlphaFoldDB" id="A0A150H0H6"/>
<feature type="binding site" evidence="6">
    <location>
        <position position="238"/>
    </location>
    <ligand>
        <name>chlorophyll a</name>
        <dbReference type="ChEBI" id="CHEBI:58416"/>
        <label>1</label>
    </ligand>
</feature>
<dbReference type="EMBL" id="LSYV01000003">
    <property type="protein sequence ID" value="KXZ55575.1"/>
    <property type="molecule type" value="Genomic_DNA"/>
</dbReference>